<dbReference type="AlphaFoldDB" id="A0A2T1C814"/>
<gene>
    <name evidence="1" type="ORF">C7B64_04230</name>
</gene>
<reference evidence="1 2" key="2">
    <citation type="submission" date="2018-03" db="EMBL/GenBank/DDBJ databases">
        <title>The ancient ancestry and fast evolution of plastids.</title>
        <authorList>
            <person name="Moore K.R."/>
            <person name="Magnabosco C."/>
            <person name="Momper L."/>
            <person name="Gold D.A."/>
            <person name="Bosak T."/>
            <person name="Fournier G.P."/>
        </authorList>
    </citation>
    <scope>NUCLEOTIDE SEQUENCE [LARGE SCALE GENOMIC DNA]</scope>
    <source>
        <strain evidence="1 2">CCAP 1448/3</strain>
    </source>
</reference>
<dbReference type="EMBL" id="PVWJ01000013">
    <property type="protein sequence ID" value="PSB04389.1"/>
    <property type="molecule type" value="Genomic_DNA"/>
</dbReference>
<protein>
    <submittedName>
        <fullName evidence="1">Uncharacterized protein</fullName>
    </submittedName>
</protein>
<accession>A0A2T1C814</accession>
<evidence type="ECO:0000313" key="1">
    <source>
        <dbReference type="EMBL" id="PSB04389.1"/>
    </source>
</evidence>
<reference evidence="1 2" key="1">
    <citation type="submission" date="2018-02" db="EMBL/GenBank/DDBJ databases">
        <authorList>
            <person name="Cohen D.B."/>
            <person name="Kent A.D."/>
        </authorList>
    </citation>
    <scope>NUCLEOTIDE SEQUENCE [LARGE SCALE GENOMIC DNA]</scope>
    <source>
        <strain evidence="1 2">CCAP 1448/3</strain>
    </source>
</reference>
<sequence length="103" mass="11913">MAESINPTVEDDYWRTSYASRPYAESGYSYDDYSPAYRTGYQGYSTYAQRGMTYADAEPELRAEYERQHGKGRLGWEKAKHATRDAWDRLEQAIPGDIDHDGK</sequence>
<keyword evidence="2" id="KW-1185">Reference proteome</keyword>
<comment type="caution">
    <text evidence="1">The sequence shown here is derived from an EMBL/GenBank/DDBJ whole genome shotgun (WGS) entry which is preliminary data.</text>
</comment>
<proteinExistence type="predicted"/>
<name>A0A2T1C814_9CYAN</name>
<evidence type="ECO:0000313" key="2">
    <source>
        <dbReference type="Proteomes" id="UP000238762"/>
    </source>
</evidence>
<organism evidence="1 2">
    <name type="scientific">Merismopedia glauca CCAP 1448/3</name>
    <dbReference type="NCBI Taxonomy" id="1296344"/>
    <lineage>
        <taxon>Bacteria</taxon>
        <taxon>Bacillati</taxon>
        <taxon>Cyanobacteriota</taxon>
        <taxon>Cyanophyceae</taxon>
        <taxon>Synechococcales</taxon>
        <taxon>Merismopediaceae</taxon>
        <taxon>Merismopedia</taxon>
    </lineage>
</organism>
<dbReference type="Proteomes" id="UP000238762">
    <property type="component" value="Unassembled WGS sequence"/>
</dbReference>